<dbReference type="Pfam" id="PF13426">
    <property type="entry name" value="PAS_9"/>
    <property type="match status" value="1"/>
</dbReference>
<evidence type="ECO:0000256" key="1">
    <source>
        <dbReference type="SAM" id="MobiDB-lite"/>
    </source>
</evidence>
<feature type="domain" description="PAS" evidence="2">
    <location>
        <begin position="932"/>
        <end position="1003"/>
    </location>
</feature>
<dbReference type="Pfam" id="PF07568">
    <property type="entry name" value="HisKA_2"/>
    <property type="match status" value="1"/>
</dbReference>
<dbReference type="PROSITE" id="PS50113">
    <property type="entry name" value="PAC"/>
    <property type="match status" value="1"/>
</dbReference>
<gene>
    <name evidence="4" type="ORF">QRD43_17045</name>
</gene>
<evidence type="ECO:0000259" key="2">
    <source>
        <dbReference type="PROSITE" id="PS50112"/>
    </source>
</evidence>
<dbReference type="Gene3D" id="3.30.450.20">
    <property type="entry name" value="PAS domain"/>
    <property type="match status" value="5"/>
</dbReference>
<dbReference type="SMART" id="SM00091">
    <property type="entry name" value="PAS"/>
    <property type="match status" value="5"/>
</dbReference>
<dbReference type="PROSITE" id="PS50112">
    <property type="entry name" value="PAS"/>
    <property type="match status" value="2"/>
</dbReference>
<dbReference type="RefSeq" id="WP_285983706.1">
    <property type="nucleotide sequence ID" value="NZ_JASVDS010000005.1"/>
</dbReference>
<dbReference type="NCBIfam" id="TIGR00229">
    <property type="entry name" value="sensory_box"/>
    <property type="match status" value="4"/>
</dbReference>
<evidence type="ECO:0000259" key="3">
    <source>
        <dbReference type="PROSITE" id="PS50113"/>
    </source>
</evidence>
<dbReference type="InterPro" id="IPR036890">
    <property type="entry name" value="HATPase_C_sf"/>
</dbReference>
<dbReference type="PANTHER" id="PTHR44757">
    <property type="entry name" value="DIGUANYLATE CYCLASE DGCP"/>
    <property type="match status" value="1"/>
</dbReference>
<comment type="caution">
    <text evidence="4">The sequence shown here is derived from an EMBL/GenBank/DDBJ whole genome shotgun (WGS) entry which is preliminary data.</text>
</comment>
<dbReference type="InterPro" id="IPR000700">
    <property type="entry name" value="PAS-assoc_C"/>
</dbReference>
<evidence type="ECO:0000313" key="4">
    <source>
        <dbReference type="EMBL" id="MDL5033623.1"/>
    </source>
</evidence>
<dbReference type="EMBL" id="JASVDS010000005">
    <property type="protein sequence ID" value="MDL5033623.1"/>
    <property type="molecule type" value="Genomic_DNA"/>
</dbReference>
<dbReference type="Gene3D" id="3.30.565.10">
    <property type="entry name" value="Histidine kinase-like ATPase, C-terminal domain"/>
    <property type="match status" value="1"/>
</dbReference>
<dbReference type="CDD" id="cd16936">
    <property type="entry name" value="HATPase_RsbW-like"/>
    <property type="match status" value="1"/>
</dbReference>
<dbReference type="InterPro" id="IPR000014">
    <property type="entry name" value="PAS"/>
</dbReference>
<name>A0ABT7LL77_9BURK</name>
<dbReference type="PANTHER" id="PTHR44757:SF2">
    <property type="entry name" value="BIOFILM ARCHITECTURE MAINTENANCE PROTEIN MBAA"/>
    <property type="match status" value="1"/>
</dbReference>
<feature type="domain" description="PAC" evidence="3">
    <location>
        <begin position="880"/>
        <end position="931"/>
    </location>
</feature>
<feature type="domain" description="PAS" evidence="2">
    <location>
        <begin position="675"/>
        <end position="752"/>
    </location>
</feature>
<dbReference type="Pfam" id="PF13188">
    <property type="entry name" value="PAS_8"/>
    <property type="match status" value="2"/>
</dbReference>
<accession>A0ABT7LL77</accession>
<dbReference type="InterPro" id="IPR013656">
    <property type="entry name" value="PAS_4"/>
</dbReference>
<dbReference type="SUPFAM" id="SSF55874">
    <property type="entry name" value="ATPase domain of HSP90 chaperone/DNA topoisomerase II/histidine kinase"/>
    <property type="match status" value="1"/>
</dbReference>
<reference evidence="4 5" key="1">
    <citation type="submission" date="2023-06" db="EMBL/GenBank/DDBJ databases">
        <title>Pelomonas sp. APW6 16S ribosomal RNA gene genome sequencing and assembly.</title>
        <authorList>
            <person name="Woo H."/>
        </authorList>
    </citation>
    <scope>NUCLEOTIDE SEQUENCE [LARGE SCALE GENOMIC DNA]</scope>
    <source>
        <strain evidence="4 5">APW6</strain>
    </source>
</reference>
<evidence type="ECO:0000313" key="5">
    <source>
        <dbReference type="Proteomes" id="UP001238603"/>
    </source>
</evidence>
<organism evidence="4 5">
    <name type="scientific">Roseateles subflavus</name>
    <dbReference type="NCBI Taxonomy" id="3053353"/>
    <lineage>
        <taxon>Bacteria</taxon>
        <taxon>Pseudomonadati</taxon>
        <taxon>Pseudomonadota</taxon>
        <taxon>Betaproteobacteria</taxon>
        <taxon>Burkholderiales</taxon>
        <taxon>Sphaerotilaceae</taxon>
        <taxon>Roseateles</taxon>
    </lineage>
</organism>
<dbReference type="Pfam" id="PF08448">
    <property type="entry name" value="PAS_4"/>
    <property type="match status" value="2"/>
</dbReference>
<dbReference type="InterPro" id="IPR035965">
    <property type="entry name" value="PAS-like_dom_sf"/>
</dbReference>
<feature type="compositionally biased region" description="Pro residues" evidence="1">
    <location>
        <begin position="153"/>
        <end position="164"/>
    </location>
</feature>
<dbReference type="CDD" id="cd00130">
    <property type="entry name" value="PAS"/>
    <property type="match status" value="4"/>
</dbReference>
<dbReference type="InterPro" id="IPR052155">
    <property type="entry name" value="Biofilm_reg_signaling"/>
</dbReference>
<proteinExistence type="predicted"/>
<feature type="region of interest" description="Disordered" evidence="1">
    <location>
        <begin position="125"/>
        <end position="178"/>
    </location>
</feature>
<keyword evidence="5" id="KW-1185">Reference proteome</keyword>
<sequence length="1271" mass="138607">MPSQLSLLAQDLTALRGLMLELSDPVLLLDQRLDILEANPAAQALDLHPGSSLQALRTAAGTKVWDWLKLATHALAEGRRAPVAPTWALSSGQRAQLKLIALSPDPQDTACWMLHARIDTALPDAARPTRAGSSVLGRRPAGDPGGSGTTPAPAVPGPESPGPTPAAIGSPAGPAGTPHELMRVFWQSPWPAFIEDGQHRLQSANEALLQLLGKPLEALAGQDFSLWLAPEDRAQWRERPHSRALARSLVRPDSAARPLRLRDAGGAEHWMRISSHRLNDAQAPTLSLVLLQDCSAEVLAREQTDRHHQEMLQWLDLNPQPLLMFDAQGLLLRHNGAFAALYPQVPATLHEAPPALQALLGWSPQGLHPVLTGRQEPVLIQGSLPDAQGRPRWWQARLQALPEVPGATPRVMAVLEDRNLEQERDLAHQQLDALMDTAGVGLATFQQDAGWLRPRAGKGGAAPAGPLAALQGVGRDIVEPESLPEFERLQKALKTGEKAEVRYAVRHPELGRRWLLTRVEPGQLGTGQRTTSVVTLDMTAQQQALARSEQLLHELTTTMDGAGLGLAYLRGQRLVRCNPGFARMLGHPSLPEAGTGIARLFQALPALGQAVLTALQALDPQQPFEAEFQQVAPEEAPADAPARWLSLSLKAVPAGQSVEPEAIAVISDISRLKSQQAQLETLVQDRELMFSLSDVGIAILRGGRIERANEALAQLTGYRIEELVGLPLEMLYESHHEYEHIGRLTQAALQDSGLWRGERRVRCRDGSLLWMQVSKRLMRQGVADEALIATYVNVDDRWRAQQSLLLQAERERAVLDSVLVGIVTVGRGGIEWMNRSARRMFGGDLVEFLGQPMSIVATAEPEHPFRQTHYLDELTEGQAETFECRLMARDGREFWVVGNAVVTGLAEHGRQLTYALLDIERRRQAEAQTQQAQASLRRIIEVAPLAISLLDARSLRLEKINQAAARLAGRPEQALLGATPEELFGPDQGGAIRRDMEAALQTDAVTQREYPLSMGGETRIWDTRYLHLSDVSRPDGASEPEQLLMVATDVTEQRAAEAARLEAAIAQRELLVKEVHHRIKNNLQGVAGLLQQIAARRPEIKGVISEAVGQVQAIAQVYGLQVGGTGPLRVPKVVEAITGSVQRMFGRPIHCHIEGGMAAQAERWALPEAESIPIALTLNELLTNAIKHSEEAPIHCHLRCEADRLSIRIVNPGQLPPGFTLAGVPGSVSGLGLVRALLPRRSAKLNLEQQGLLVCCTMELQPPSITWLPGD</sequence>
<dbReference type="SUPFAM" id="SSF55785">
    <property type="entry name" value="PYP-like sensor domain (PAS domain)"/>
    <property type="match status" value="4"/>
</dbReference>
<feature type="compositionally biased region" description="Low complexity" evidence="1">
    <location>
        <begin position="165"/>
        <end position="178"/>
    </location>
</feature>
<protein>
    <submittedName>
        <fullName evidence="4">PAS domain S-box protein</fullName>
    </submittedName>
</protein>
<dbReference type="Proteomes" id="UP001238603">
    <property type="component" value="Unassembled WGS sequence"/>
</dbReference>
<dbReference type="InterPro" id="IPR011495">
    <property type="entry name" value="Sig_transdc_His_kin_sub2_dim/P"/>
</dbReference>